<keyword evidence="1" id="KW-0234">DNA repair</keyword>
<evidence type="ECO:0000313" key="3">
    <source>
        <dbReference type="EMBL" id="RDB25791.1"/>
    </source>
</evidence>
<evidence type="ECO:0000259" key="2">
    <source>
        <dbReference type="Pfam" id="PF05970"/>
    </source>
</evidence>
<dbReference type="InParanoid" id="A0A369JTY1"/>
<keyword evidence="1" id="KW-0233">DNA recombination</keyword>
<sequence>MIQDGEIQVRDQLKEYQYRGDALEDLCFLDFFLETYEGSIRDEDNRPTTASRPRSCRVPYKPGAGKAKTCRVIRGKGHETLPQFMGQWFPRNDDPASREFYCASMLLLFHPWDSLSSLKSPSETFDSSFKRFYESVSPRLRRFMENIQFYHDSSDSAKKRADYTSLILGEGEETNDADDSNLGAVSEDGGRVLEAEDVTDEDIERCRLNSESPRERLFGECAMATAFDVGIFSESPHADIAYELPARRATLDEVKTVEEWTTTLKAAARTGNMPASFEEAVDESFSIPIPPPISCLIGPSVSPVLPAPIDYESLINRQRLEILNADQMRAYMIVERQLIVRLRNENPKQLLMLVLGQGGTGKSLLIDAISQTFAELGISNKLAKTASSGVAASLIGGDTLHSWAGIPVNPSDSRSHWTERGNKLSQGKRIRNIKGKLLWLHDELSMTTKDHLCLASQAIGKVLTREPGSDATLPFGGMDVVLFGDFHQFPPVKNRTGALYCNRPETDKARAIIGREIYMQFTKVVILKEQNRIRDPVWNRILTRLRSGDCEGANLGEVRNLVLSNEACTVPDFDSKEWADAILVTSRHSVRSQWNIAALKKHCRTTGNRLYVSQACDTIGKTGSPTTKAQKLIIVGMNEKKTGKLSERVQLAIGMKAMVLVNIATEAEVVNGTRGVVSDIVLDPREHVLNIDDDGTVNLRYPPAYILFKPDTPITMEFPALPKGLIPIAPSEATFRIASPDGKSHQIRRRQLALTPAYAFTDYKSQGQTIERVIVDLAKPPYGELTPFHAYVALSRSRGRETIRLLRSFEEKLFTAHPSEDLRLEDMRLCSLDRHTN</sequence>
<dbReference type="Pfam" id="PF05970">
    <property type="entry name" value="PIF1"/>
    <property type="match status" value="1"/>
</dbReference>
<reference evidence="3" key="1">
    <citation type="submission" date="2018-04" db="EMBL/GenBank/DDBJ databases">
        <title>Whole genome sequencing of Hypsizygus marmoreus.</title>
        <authorList>
            <person name="Choi I.-G."/>
            <person name="Min B."/>
            <person name="Kim J.-G."/>
            <person name="Kim S."/>
            <person name="Oh Y.-L."/>
            <person name="Kong W.-S."/>
            <person name="Park H."/>
            <person name="Jeong J."/>
            <person name="Song E.-S."/>
        </authorList>
    </citation>
    <scope>NUCLEOTIDE SEQUENCE [LARGE SCALE GENOMIC DNA]</scope>
    <source>
        <strain evidence="3">51987-8</strain>
    </source>
</reference>
<dbReference type="Proteomes" id="UP000076154">
    <property type="component" value="Unassembled WGS sequence"/>
</dbReference>
<dbReference type="EMBL" id="LUEZ02000040">
    <property type="protein sequence ID" value="RDB25791.1"/>
    <property type="molecule type" value="Genomic_DNA"/>
</dbReference>
<dbReference type="InterPro" id="IPR051055">
    <property type="entry name" value="PIF1_helicase"/>
</dbReference>
<keyword evidence="1" id="KW-0067">ATP-binding</keyword>
<comment type="caution">
    <text evidence="3">The sequence shown here is derived from an EMBL/GenBank/DDBJ whole genome shotgun (WGS) entry which is preliminary data.</text>
</comment>
<evidence type="ECO:0000313" key="4">
    <source>
        <dbReference type="Proteomes" id="UP000076154"/>
    </source>
</evidence>
<dbReference type="Gene3D" id="3.40.50.300">
    <property type="entry name" value="P-loop containing nucleotide triphosphate hydrolases"/>
    <property type="match status" value="1"/>
</dbReference>
<dbReference type="CDD" id="cd18809">
    <property type="entry name" value="SF1_C_RecD"/>
    <property type="match status" value="1"/>
</dbReference>
<dbReference type="GO" id="GO:0006281">
    <property type="term" value="P:DNA repair"/>
    <property type="evidence" value="ECO:0007669"/>
    <property type="project" value="UniProtKB-KW"/>
</dbReference>
<dbReference type="OrthoDB" id="2986975at2759"/>
<dbReference type="EC" id="5.6.2.3" evidence="1"/>
<dbReference type="GO" id="GO:0006310">
    <property type="term" value="P:DNA recombination"/>
    <property type="evidence" value="ECO:0007669"/>
    <property type="project" value="UniProtKB-KW"/>
</dbReference>
<dbReference type="AlphaFoldDB" id="A0A369JTY1"/>
<keyword evidence="1" id="KW-0378">Hydrolase</keyword>
<name>A0A369JTY1_HYPMA</name>
<keyword evidence="1 3" id="KW-0347">Helicase</keyword>
<dbReference type="SUPFAM" id="SSF52540">
    <property type="entry name" value="P-loop containing nucleoside triphosphate hydrolases"/>
    <property type="match status" value="2"/>
</dbReference>
<dbReference type="GO" id="GO:0016887">
    <property type="term" value="F:ATP hydrolysis activity"/>
    <property type="evidence" value="ECO:0007669"/>
    <property type="project" value="RHEA"/>
</dbReference>
<keyword evidence="1" id="KW-0227">DNA damage</keyword>
<dbReference type="PANTHER" id="PTHR47642">
    <property type="entry name" value="ATP-DEPENDENT DNA HELICASE"/>
    <property type="match status" value="1"/>
</dbReference>
<organism evidence="3 4">
    <name type="scientific">Hypsizygus marmoreus</name>
    <name type="common">White beech mushroom</name>
    <name type="synonym">Agaricus marmoreus</name>
    <dbReference type="NCBI Taxonomy" id="39966"/>
    <lineage>
        <taxon>Eukaryota</taxon>
        <taxon>Fungi</taxon>
        <taxon>Dikarya</taxon>
        <taxon>Basidiomycota</taxon>
        <taxon>Agaricomycotina</taxon>
        <taxon>Agaricomycetes</taxon>
        <taxon>Agaricomycetidae</taxon>
        <taxon>Agaricales</taxon>
        <taxon>Tricholomatineae</taxon>
        <taxon>Lyophyllaceae</taxon>
        <taxon>Hypsizygus</taxon>
    </lineage>
</organism>
<dbReference type="GO" id="GO:0005524">
    <property type="term" value="F:ATP binding"/>
    <property type="evidence" value="ECO:0007669"/>
    <property type="project" value="UniProtKB-KW"/>
</dbReference>
<proteinExistence type="inferred from homology"/>
<protein>
    <recommendedName>
        <fullName evidence="1">ATP-dependent DNA helicase</fullName>
        <ecNumber evidence="1">5.6.2.3</ecNumber>
    </recommendedName>
</protein>
<evidence type="ECO:0000256" key="1">
    <source>
        <dbReference type="RuleBase" id="RU363044"/>
    </source>
</evidence>
<dbReference type="InterPro" id="IPR010285">
    <property type="entry name" value="DNA_helicase_pif1-like_DEAD"/>
</dbReference>
<comment type="similarity">
    <text evidence="1">Belongs to the helicase family.</text>
</comment>
<accession>A0A369JTY1</accession>
<dbReference type="STRING" id="39966.A0A369JTY1"/>
<dbReference type="GO" id="GO:0043139">
    <property type="term" value="F:5'-3' DNA helicase activity"/>
    <property type="evidence" value="ECO:0007669"/>
    <property type="project" value="UniProtKB-EC"/>
</dbReference>
<feature type="domain" description="DNA helicase Pif1-like DEAD-box helicase" evidence="2">
    <location>
        <begin position="339"/>
        <end position="496"/>
    </location>
</feature>
<keyword evidence="4" id="KW-1185">Reference proteome</keyword>
<dbReference type="GO" id="GO:0000723">
    <property type="term" value="P:telomere maintenance"/>
    <property type="evidence" value="ECO:0007669"/>
    <property type="project" value="InterPro"/>
</dbReference>
<keyword evidence="1" id="KW-0547">Nucleotide-binding</keyword>
<dbReference type="InterPro" id="IPR027417">
    <property type="entry name" value="P-loop_NTPase"/>
</dbReference>
<comment type="catalytic activity">
    <reaction evidence="1">
        <text>ATP + H2O = ADP + phosphate + H(+)</text>
        <dbReference type="Rhea" id="RHEA:13065"/>
        <dbReference type="ChEBI" id="CHEBI:15377"/>
        <dbReference type="ChEBI" id="CHEBI:15378"/>
        <dbReference type="ChEBI" id="CHEBI:30616"/>
        <dbReference type="ChEBI" id="CHEBI:43474"/>
        <dbReference type="ChEBI" id="CHEBI:456216"/>
        <dbReference type="EC" id="5.6.2.3"/>
    </reaction>
</comment>
<gene>
    <name evidence="3" type="primary">RRM3_3</name>
    <name evidence="3" type="ORF">Hypma_006069</name>
</gene>
<comment type="cofactor">
    <cofactor evidence="1">
        <name>Mg(2+)</name>
        <dbReference type="ChEBI" id="CHEBI:18420"/>
    </cofactor>
</comment>